<reference evidence="3" key="1">
    <citation type="journal article" date="2020" name="Stud. Mycol.">
        <title>101 Dothideomycetes genomes: a test case for predicting lifestyles and emergence of pathogens.</title>
        <authorList>
            <person name="Haridas S."/>
            <person name="Albert R."/>
            <person name="Binder M."/>
            <person name="Bloem J."/>
            <person name="Labutti K."/>
            <person name="Salamov A."/>
            <person name="Andreopoulos B."/>
            <person name="Baker S."/>
            <person name="Barry K."/>
            <person name="Bills G."/>
            <person name="Bluhm B."/>
            <person name="Cannon C."/>
            <person name="Castanera R."/>
            <person name="Culley D."/>
            <person name="Daum C."/>
            <person name="Ezra D."/>
            <person name="Gonzalez J."/>
            <person name="Henrissat B."/>
            <person name="Kuo A."/>
            <person name="Liang C."/>
            <person name="Lipzen A."/>
            <person name="Lutzoni F."/>
            <person name="Magnuson J."/>
            <person name="Mondo S."/>
            <person name="Nolan M."/>
            <person name="Ohm R."/>
            <person name="Pangilinan J."/>
            <person name="Park H.-J."/>
            <person name="Ramirez L."/>
            <person name="Alfaro M."/>
            <person name="Sun H."/>
            <person name="Tritt A."/>
            <person name="Yoshinaga Y."/>
            <person name="Zwiers L.-H."/>
            <person name="Turgeon B."/>
            <person name="Goodwin S."/>
            <person name="Spatafora J."/>
            <person name="Crous P."/>
            <person name="Grigoriev I."/>
        </authorList>
    </citation>
    <scope>NUCLEOTIDE SEQUENCE</scope>
    <source>
        <strain evidence="3">CBS 125425</strain>
    </source>
</reference>
<evidence type="ECO:0000313" key="3">
    <source>
        <dbReference type="EMBL" id="KAF2732438.1"/>
    </source>
</evidence>
<comment type="caution">
    <text evidence="3">The sequence shown here is derived from an EMBL/GenBank/DDBJ whole genome shotgun (WGS) entry which is preliminary data.</text>
</comment>
<accession>A0A9P4QRH0</accession>
<proteinExistence type="predicted"/>
<feature type="region of interest" description="Disordered" evidence="1">
    <location>
        <begin position="100"/>
        <end position="120"/>
    </location>
</feature>
<keyword evidence="2" id="KW-0472">Membrane</keyword>
<protein>
    <submittedName>
        <fullName evidence="3">Uncharacterized protein</fullName>
    </submittedName>
</protein>
<feature type="compositionally biased region" description="Low complexity" evidence="1">
    <location>
        <begin position="103"/>
        <end position="113"/>
    </location>
</feature>
<dbReference type="Proteomes" id="UP000799444">
    <property type="component" value="Unassembled WGS sequence"/>
</dbReference>
<gene>
    <name evidence="3" type="ORF">EJ04DRAFT_608319</name>
</gene>
<organism evidence="3 4">
    <name type="scientific">Polyplosphaeria fusca</name>
    <dbReference type="NCBI Taxonomy" id="682080"/>
    <lineage>
        <taxon>Eukaryota</taxon>
        <taxon>Fungi</taxon>
        <taxon>Dikarya</taxon>
        <taxon>Ascomycota</taxon>
        <taxon>Pezizomycotina</taxon>
        <taxon>Dothideomycetes</taxon>
        <taxon>Pleosporomycetidae</taxon>
        <taxon>Pleosporales</taxon>
        <taxon>Tetraplosphaeriaceae</taxon>
        <taxon>Polyplosphaeria</taxon>
    </lineage>
</organism>
<evidence type="ECO:0000256" key="1">
    <source>
        <dbReference type="SAM" id="MobiDB-lite"/>
    </source>
</evidence>
<keyword evidence="2" id="KW-1133">Transmembrane helix</keyword>
<feature type="transmembrane region" description="Helical" evidence="2">
    <location>
        <begin position="47"/>
        <end position="69"/>
    </location>
</feature>
<evidence type="ECO:0000313" key="4">
    <source>
        <dbReference type="Proteomes" id="UP000799444"/>
    </source>
</evidence>
<keyword evidence="4" id="KW-1185">Reference proteome</keyword>
<dbReference type="AlphaFoldDB" id="A0A9P4QRH0"/>
<sequence length="193" mass="20579">RLRRPFASRESRQSGKVEECDEIWTVICESTQNAGAYGERAPVTGTMMVVVVAVVAVVVDCLFAVVVAVDSHWGTGPVGGCSGRLAAGRWVDGLQTCRRRGESSGSRIRGQGRATRRRRRRGRCIWARTGRVVWPHTWGRRGAGAAGSDEQQGNITAASVRCSCSGNAGATLARTPDWPHTPAILAGQAATGH</sequence>
<name>A0A9P4QRH0_9PLEO</name>
<feature type="region of interest" description="Disordered" evidence="1">
    <location>
        <begin position="172"/>
        <end position="193"/>
    </location>
</feature>
<evidence type="ECO:0000256" key="2">
    <source>
        <dbReference type="SAM" id="Phobius"/>
    </source>
</evidence>
<dbReference type="EMBL" id="ML996177">
    <property type="protein sequence ID" value="KAF2732438.1"/>
    <property type="molecule type" value="Genomic_DNA"/>
</dbReference>
<feature type="non-terminal residue" evidence="3">
    <location>
        <position position="1"/>
    </location>
</feature>
<keyword evidence="2" id="KW-0812">Transmembrane</keyword>